<feature type="transmembrane region" description="Helical" evidence="2">
    <location>
        <begin position="271"/>
        <end position="295"/>
    </location>
</feature>
<feature type="compositionally biased region" description="Polar residues" evidence="1">
    <location>
        <begin position="65"/>
        <end position="87"/>
    </location>
</feature>
<accession>A0ABU4GXS8</accession>
<feature type="transmembrane region" description="Helical" evidence="2">
    <location>
        <begin position="233"/>
        <end position="259"/>
    </location>
</feature>
<evidence type="ECO:0000256" key="1">
    <source>
        <dbReference type="SAM" id="MobiDB-lite"/>
    </source>
</evidence>
<evidence type="ECO:0000313" key="3">
    <source>
        <dbReference type="EMBL" id="MDW4571815.1"/>
    </source>
</evidence>
<gene>
    <name evidence="3" type="ORF">R8Z58_03385</name>
</gene>
<dbReference type="EMBL" id="JAWQEV010000001">
    <property type="protein sequence ID" value="MDW4571815.1"/>
    <property type="molecule type" value="Genomic_DNA"/>
</dbReference>
<dbReference type="PANTHER" id="PTHR31272:SF4">
    <property type="entry name" value="CYTOCHROME C-TYPE BIOGENESIS PROTEIN HI_1454-RELATED"/>
    <property type="match status" value="1"/>
</dbReference>
<feature type="transmembrane region" description="Helical" evidence="2">
    <location>
        <begin position="123"/>
        <end position="146"/>
    </location>
</feature>
<keyword evidence="4" id="KW-1185">Reference proteome</keyword>
<reference evidence="3 4" key="1">
    <citation type="submission" date="2023-11" db="EMBL/GenBank/DDBJ databases">
        <title>Draft genome sequence of Microbacterium arthrosphaerae JCM 30492.</title>
        <authorList>
            <person name="Zhang G."/>
            <person name="Ding Y."/>
        </authorList>
    </citation>
    <scope>NUCLEOTIDE SEQUENCE [LARGE SCALE GENOMIC DNA]</scope>
    <source>
        <strain evidence="3 4">JCM 30492</strain>
    </source>
</reference>
<protein>
    <submittedName>
        <fullName evidence="3">Cytochrome c biogenesis protein CcdA</fullName>
    </submittedName>
</protein>
<keyword evidence="2" id="KW-0812">Transmembrane</keyword>
<dbReference type="Proteomes" id="UP001283109">
    <property type="component" value="Unassembled WGS sequence"/>
</dbReference>
<dbReference type="RefSeq" id="WP_318352337.1">
    <property type="nucleotide sequence ID" value="NZ_JAWQEV010000001.1"/>
</dbReference>
<feature type="transmembrane region" description="Helical" evidence="2">
    <location>
        <begin position="158"/>
        <end position="181"/>
    </location>
</feature>
<feature type="region of interest" description="Disordered" evidence="1">
    <location>
        <begin position="54"/>
        <end position="115"/>
    </location>
</feature>
<sequence length="310" mass="31885">MSLGELVADGSLLAAIPIAVLAGALSFLSPCVLPLVPGYLGFIGGAVAPRPAPVSVGADAERRGSSNAQGVSSRFARSTTGITNPRSLSERGTRSLSEPASRNAETKRAESATDDGAPGRGRLVLGVLLFIAGFTVVFVSIAMLGGTLGRFLLEYADIITRVLGVLIIVMGFVFIGWFGLAQRIARPQVRGNLGLIGAPLLGIALGIGWAPCIGPTLAVILTMSFESGSAGRAALLGVAYSLGLGIPFLLLTLGFGWATRSVSFVRRHIRVVNLIGGALLIVLGLLMVTGVWTALMAQLQGVFASVPAPL</sequence>
<dbReference type="PANTHER" id="PTHR31272">
    <property type="entry name" value="CYTOCHROME C-TYPE BIOGENESIS PROTEIN HI_1454-RELATED"/>
    <property type="match status" value="1"/>
</dbReference>
<keyword evidence="2" id="KW-1133">Transmembrane helix</keyword>
<evidence type="ECO:0000256" key="2">
    <source>
        <dbReference type="SAM" id="Phobius"/>
    </source>
</evidence>
<evidence type="ECO:0000313" key="4">
    <source>
        <dbReference type="Proteomes" id="UP001283109"/>
    </source>
</evidence>
<dbReference type="InterPro" id="IPR051790">
    <property type="entry name" value="Cytochrome_c-biogenesis_DsbD"/>
</dbReference>
<feature type="transmembrane region" description="Helical" evidence="2">
    <location>
        <begin position="12"/>
        <end position="36"/>
    </location>
</feature>
<proteinExistence type="predicted"/>
<organism evidence="3 4">
    <name type="scientific">Microbacterium arthrosphaerae</name>
    <dbReference type="NCBI Taxonomy" id="792652"/>
    <lineage>
        <taxon>Bacteria</taxon>
        <taxon>Bacillati</taxon>
        <taxon>Actinomycetota</taxon>
        <taxon>Actinomycetes</taxon>
        <taxon>Micrococcales</taxon>
        <taxon>Microbacteriaceae</taxon>
        <taxon>Microbacterium</taxon>
    </lineage>
</organism>
<comment type="caution">
    <text evidence="3">The sequence shown here is derived from an EMBL/GenBank/DDBJ whole genome shotgun (WGS) entry which is preliminary data.</text>
</comment>
<name>A0ABU4GXS8_9MICO</name>
<keyword evidence="2" id="KW-0472">Membrane</keyword>
<feature type="transmembrane region" description="Helical" evidence="2">
    <location>
        <begin position="193"/>
        <end position="221"/>
    </location>
</feature>